<dbReference type="Pfam" id="PF09327">
    <property type="entry name" value="Phage_Tail_Tip"/>
    <property type="match status" value="1"/>
</dbReference>
<dbReference type="Gene3D" id="2.60.120.260">
    <property type="entry name" value="Galactose-binding domain-like"/>
    <property type="match status" value="4"/>
</dbReference>
<feature type="domain" description="Fibronectin type-III" evidence="4">
    <location>
        <begin position="622"/>
        <end position="716"/>
    </location>
</feature>
<dbReference type="Pfam" id="PF24801">
    <property type="entry name" value="FNIII-A_GpJ"/>
    <property type="match status" value="1"/>
</dbReference>
<dbReference type="Proteomes" id="UP000673434">
    <property type="component" value="Unassembled WGS sequence"/>
</dbReference>
<dbReference type="InterPro" id="IPR053171">
    <property type="entry name" value="Viral_Tip_Attach_Protein"/>
</dbReference>
<dbReference type="InterPro" id="IPR003961">
    <property type="entry name" value="FN3_dom"/>
</dbReference>
<feature type="compositionally biased region" description="Polar residues" evidence="3">
    <location>
        <begin position="12"/>
        <end position="21"/>
    </location>
</feature>
<dbReference type="Gene3D" id="1.20.120.20">
    <property type="entry name" value="Apolipoprotein"/>
    <property type="match status" value="1"/>
</dbReference>
<dbReference type="Gene3D" id="2.60.40.10">
    <property type="entry name" value="Immunoglobulins"/>
    <property type="match status" value="1"/>
</dbReference>
<dbReference type="Gene3D" id="1.20.5.340">
    <property type="match status" value="6"/>
</dbReference>
<sequence length="2601" mass="278744">MTQHLIKGRKGGSSNPRTPTEQPDDLQSVAKAKILIALGEGEFAGALTAKDIYLDGTPLENPDGSQNFSGVVWEFRPGTQAQNYIQGIPGSENEINVGVEVSSKTAWSRSFSNIQISAVRLRLKWPSLLKQEDNGDLIGNAVSYAVDLQTDGGIWQTVLKSAVKGKTTSGYERCHRIDLPRATTGWVLRLRKVTEDANTSKTGDVMMLQSYAEVLDAKLRYPNTALLYVEFDSRQFNGSIPKISCSPRGRVIRVPDNYDPETRQYSGIWTGRFKWAWTDNPAWIFYDLIVSDRFGLGNRLTSENIDKWTLYQVARYCDEPVPDGKGGNGTEPRYLCNVYVQNRNDAYTVLRDFAAIFRGMTCWSGDQVIALADMPRDIDYTYTRANVINGRFQYASSSSKTRYTNALVSWSDPENEYADAMEPVFEQPLVARYGFNQLELTAIGCTRQSEANRKGRWGILTNNKDRVVTFSVGLDGNIPQPGYIIAVADEMLAGKINGGRTSKVDGCIITLDRKTEAKAGDRLLLNLPSGVTQSRTIESIDGFVVTVTAEYAELPETECVWAIESDSLRVQQYRVVSVKDNNDSTFTIFAAAHDPDKYDRIDTGAIIDSRPISVIPPGNQSAPDNIIVESYSVVNQGMSVETIQVNWTPVKNALAYEAQWRRNDGNWINVPRSSTTSFEVSGIYAGRYLVRVRAINAAEVSSGWAYSEEKTLTGKIGLPSAPLALTTTSLLHGVQLNWAFPEGSGDTQKTELQYSPNPNGNGAMALSDVAYPGKMYQQMGLQIAAIFWYRARIVDRIGNESPWTAWVQGMASDDIGDYYDKLTDAIKDTEAWQEAQRDIEETHNELTKTAEAIREEVAQQVTDINQSIDDSASEIRQQVDGQIASVNTSITENINSVNQTLSDNITAVNKSITDAVSDINASVDQQLAVVNKTLTEGDAALKSQLHTVENSLKQSIAQANTGWDKAVKQETADRIADVNAKAAQAADQLLNEKNERVAAIDNLQTIIQDGDESLARQISEISAGSGQQFDSFSIWYFDKDNKGWTEDDAGQVPMQITDDGWLKALNSTASCRSPNGQTIPASSYRTVMLRIKRVGNPAWKGRIYWIGTEETGWSDARSVSIAEQEFDGDGISVVAISDVNWNASGTVRRFRLDLAQGQNADNHFLIHWISVGRPAPAASTAALRNEEMARTQADEAEALKRSTLAAQIRGTTDSNSLADLRSGLLYQEMNARITADKAEVTARESLQTQFNENKSSVAEELSSLSTAQSAQVSKISGLETSLGKKADATALQSLTQKVEQQGTTLTSQGNSLTSLSNRVGKTESGVAANSNAITGLQSSVSQQDKTLTSQGIAIAKLQNDLTTTNSNVSKKADASAVTALTNRVSATEGNLTTQSGQLTMLKNTLAEGSLISNGGMDVDLSFWENSGTGSAFTYDAGEKALRTTTGSVRVANVTRIPAEAGLTLTVSFEYKTSETMNSVSSDTVGVITDLGNPVAWLSSESPWLSGVTTSWQTKTVELTIPADFTGNYVYLRFAAGGWAPSNSARLYIRKVDVFSSTGVSKKANASAVTDLTSRVDSSEGKLASQSQAITKLQNDLTTTNSNVSKKADQSALTSLTGRVEKTESGLTAANSNITSLNSSISAAKAAGDDYIPNPAFDPSYDRMGYDVVSSGAAGVPGDCPFAYVVRLAGRDHVPKINNIAVTPGDVFEMSALVACGAGQADFNLYIASGTSATEGVKARLSGGNTKTTAAWKRATWRFTVPSDTNFLRPFLQVNQSSPFGTVWYAADWHLRNVTAANRAQKTADATASAVDTLTTKVTQQGDTLSSIGSRTTALENGLKTTNSTVSQKADASAVQTLQNTVTQQGKDITAANSAITKLTSDLSTTNANVNKKADASALQTLQNTVAEQGKTLTSQGSSLTQLNNALSDTTASLAADGKIPGNLISNGSFERGQDAFTGWGSVGSVISAQSPNYGSKIAMCGVGLATLSQKVPVTKGNTYKIGVFARAQGGSVMQDQGNNKLRIGQSSLLYDRQFNTADLPTGSSWVELSGTWKATVDGMVDVAIYSSLKSGSQYFDDFYFVDVTDEVNIAANAGAISSLTTRVTTAEGKITSQGSSIVKLTNDLATTNGNVNKKADATALTALTNRVTSAEGKLESQSSSITSLQNGLTTANQNIGKKADSSTVTSLTNRVTQAENKLESQGSSVTSLNNSIAATQQDADAAKSMPGNMLANNSFERGFDGWSNSGWSTLAAQNTKSGKYIIQATKTSSGSTACDQVVKLTGGQTYRVGAWVRRSGDMAVSNASNTKISIRNSSGPLKDITIPASVGTAWTYISGDYKPTADAELTISLRSSLSAGYLYLDDAFCIDVSDEVANTVNAAAISSLTTRVTSAEGKITSQGQQLTSLQNSLGNKADASAVSSLTTRVTNAENKITATSNSLTSLNSTVGTLSSTVQAQGQTLADTNGKVNSMYSIKVETNNGKKVGAGIVLGSDSSTSDMILYADRFSLFNRNSKAAVPVMIAEENELFIDSARIKNGSIGSAKVGDLQSDNYVSGQTGWRFSKDGSIEICGGVAGNGRMVMNNTGISIFDNNGRLRVRMGKL</sequence>
<keyword evidence="1" id="KW-0378">Hydrolase</keyword>
<evidence type="ECO:0000256" key="1">
    <source>
        <dbReference type="ARBA" id="ARBA00022801"/>
    </source>
</evidence>
<evidence type="ECO:0000313" key="6">
    <source>
        <dbReference type="Proteomes" id="UP000673434"/>
    </source>
</evidence>
<dbReference type="PANTHER" id="PTHR36251">
    <property type="entry name" value="FELS-1 PROPHAGE HOST SPECIFICITY PROTEIN-RELATED"/>
    <property type="match status" value="1"/>
</dbReference>
<dbReference type="SUPFAM" id="SSF49785">
    <property type="entry name" value="Galactose-binding domain-like"/>
    <property type="match status" value="3"/>
</dbReference>
<dbReference type="InterPro" id="IPR036116">
    <property type="entry name" value="FN3_sf"/>
</dbReference>
<dbReference type="InterPro" id="IPR013783">
    <property type="entry name" value="Ig-like_fold"/>
</dbReference>
<dbReference type="InterPro" id="IPR003305">
    <property type="entry name" value="CenC_carb-bd"/>
</dbReference>
<evidence type="ECO:0000256" key="3">
    <source>
        <dbReference type="SAM" id="MobiDB-lite"/>
    </source>
</evidence>
<evidence type="ECO:0000313" key="5">
    <source>
        <dbReference type="EMBL" id="MBQ0599834.1"/>
    </source>
</evidence>
<dbReference type="GO" id="GO:0016798">
    <property type="term" value="F:hydrolase activity, acting on glycosyl bonds"/>
    <property type="evidence" value="ECO:0007669"/>
    <property type="project" value="InterPro"/>
</dbReference>
<organism evidence="5 6">
    <name type="scientific">Klebsiella oxytoca</name>
    <dbReference type="NCBI Taxonomy" id="571"/>
    <lineage>
        <taxon>Bacteria</taxon>
        <taxon>Pseudomonadati</taxon>
        <taxon>Pseudomonadota</taxon>
        <taxon>Gammaproteobacteria</taxon>
        <taxon>Enterobacterales</taxon>
        <taxon>Enterobacteriaceae</taxon>
        <taxon>Klebsiella/Raoultella group</taxon>
        <taxon>Klebsiella</taxon>
    </lineage>
</organism>
<keyword evidence="6" id="KW-1185">Reference proteome</keyword>
<dbReference type="Pfam" id="PF02018">
    <property type="entry name" value="CBM_4_9"/>
    <property type="match status" value="2"/>
</dbReference>
<proteinExistence type="predicted"/>
<evidence type="ECO:0000256" key="2">
    <source>
        <dbReference type="SAM" id="Coils"/>
    </source>
</evidence>
<protein>
    <submittedName>
        <fullName evidence="5">Carbohydrate binding domain-containing protein</fullName>
    </submittedName>
</protein>
<gene>
    <name evidence="5" type="ORF">J7S78_08495</name>
</gene>
<feature type="region of interest" description="Disordered" evidence="3">
    <location>
        <begin position="1"/>
        <end position="26"/>
    </location>
</feature>
<dbReference type="PANTHER" id="PTHR36251:SF2">
    <property type="entry name" value="GIFSY-2 PROPHAGE HOST SPECIFICITY PROTEIN J, PHAGE LAMBDA"/>
    <property type="match status" value="1"/>
</dbReference>
<comment type="caution">
    <text evidence="5">The sequence shown here is derived from an EMBL/GenBank/DDBJ whole genome shotgun (WGS) entry which is preliminary data.</text>
</comment>
<accession>A0AAP2FKK8</accession>
<evidence type="ECO:0000259" key="4">
    <source>
        <dbReference type="PROSITE" id="PS50853"/>
    </source>
</evidence>
<dbReference type="InterPro" id="IPR008979">
    <property type="entry name" value="Galactose-bd-like_sf"/>
</dbReference>
<feature type="coiled-coil region" evidence="2">
    <location>
        <begin position="968"/>
        <end position="995"/>
    </location>
</feature>
<dbReference type="PROSITE" id="PS50853">
    <property type="entry name" value="FN3"/>
    <property type="match status" value="2"/>
</dbReference>
<dbReference type="InterPro" id="IPR015406">
    <property type="entry name" value="GpJ_CSF"/>
</dbReference>
<dbReference type="InterPro" id="IPR055385">
    <property type="entry name" value="GpJ_HDII-ins2"/>
</dbReference>
<feature type="domain" description="Fibronectin type-III" evidence="4">
    <location>
        <begin position="718"/>
        <end position="814"/>
    </location>
</feature>
<dbReference type="EMBL" id="JAGKON010000007">
    <property type="protein sequence ID" value="MBQ0599834.1"/>
    <property type="molecule type" value="Genomic_DNA"/>
</dbReference>
<dbReference type="RefSeq" id="WP_077267197.1">
    <property type="nucleotide sequence ID" value="NZ_FKZX01000001.1"/>
</dbReference>
<name>A0AAP2FKK8_KLEOX</name>
<feature type="compositionally biased region" description="Basic residues" evidence="3">
    <location>
        <begin position="1"/>
        <end position="10"/>
    </location>
</feature>
<dbReference type="SUPFAM" id="SSF58113">
    <property type="entry name" value="Apolipoprotein A-I"/>
    <property type="match status" value="1"/>
</dbReference>
<dbReference type="SUPFAM" id="SSF49265">
    <property type="entry name" value="Fibronectin type III"/>
    <property type="match status" value="1"/>
</dbReference>
<reference evidence="5 6" key="1">
    <citation type="submission" date="2021-03" db="EMBL/GenBank/DDBJ databases">
        <authorList>
            <person name="Stanton E."/>
        </authorList>
    </citation>
    <scope>NUCLEOTIDE SEQUENCE [LARGE SCALE GENOMIC DNA]</scope>
    <source>
        <strain evidence="5 6">2020EL-00037</strain>
    </source>
</reference>
<keyword evidence="2" id="KW-0175">Coiled coil</keyword>
<dbReference type="CDD" id="cd00063">
    <property type="entry name" value="FN3"/>
    <property type="match status" value="1"/>
</dbReference>